<evidence type="ECO:0000313" key="8">
    <source>
        <dbReference type="EMBL" id="BDQ35061.1"/>
    </source>
</evidence>
<dbReference type="InterPro" id="IPR003594">
    <property type="entry name" value="HATPase_dom"/>
</dbReference>
<dbReference type="SUPFAM" id="SSF47384">
    <property type="entry name" value="Homodimeric domain of signal transducing histidine kinase"/>
    <property type="match status" value="1"/>
</dbReference>
<dbReference type="Gene3D" id="1.10.287.130">
    <property type="match status" value="1"/>
</dbReference>
<dbReference type="PRINTS" id="PR00344">
    <property type="entry name" value="BCTRLSENSOR"/>
</dbReference>
<evidence type="ECO:0000259" key="7">
    <source>
        <dbReference type="PROSITE" id="PS50110"/>
    </source>
</evidence>
<dbReference type="EMBL" id="AP026708">
    <property type="protein sequence ID" value="BDQ35061.1"/>
    <property type="molecule type" value="Genomic_DNA"/>
</dbReference>
<reference evidence="8" key="1">
    <citation type="submission" date="2022-08" db="EMBL/GenBank/DDBJ databases">
        <title>Genome Sequence of the sulphate-reducing bacterium, Pseudodesulfovibrio portus JCM14722.</title>
        <authorList>
            <person name="Kondo R."/>
            <person name="Kataoka T."/>
        </authorList>
    </citation>
    <scope>NUCLEOTIDE SEQUENCE</scope>
    <source>
        <strain evidence="8">JCM 14722</strain>
    </source>
</reference>
<sequence length="391" mass="42772">MAHRETILIVDDQPENITIMVEALKSSYALVAATDGESALERAGAEPGPDMILLDVMMPDMNGHELCRRLKEDPATRDIPVMFVTSLDKPDDEALGLSLGAVDYITKPISPPVVAARVRAHLQLKRAKELLESQNEVLEERVRERTAEVVRMQKERVESLNHFADALAHQIRNPVVSIGGMAGLMIKKAPEDSPLIEYAEAVREDGFRLERLVGVVREYVSLAAGGIQVAFVESMVEQALEKARVTAREMELGLECSMQLEKDMVGVDVRIVVLALTEILVNALEFATGETVHLTVEGGIGRFRDVLSSGEGGWKENRWYGVRITDDGPGIAGDVLPYVTDPFFTTKARGVGIGLTKVKRVICDEHGGTLLIRSPSENGIGTEVIFNLPLA</sequence>
<accession>A0ABN6S063</accession>
<dbReference type="SMART" id="SM00388">
    <property type="entry name" value="HisKA"/>
    <property type="match status" value="1"/>
</dbReference>
<comment type="catalytic activity">
    <reaction evidence="1">
        <text>ATP + protein L-histidine = ADP + protein N-phospho-L-histidine.</text>
        <dbReference type="EC" id="2.7.13.3"/>
    </reaction>
</comment>
<evidence type="ECO:0000256" key="2">
    <source>
        <dbReference type="ARBA" id="ARBA00012438"/>
    </source>
</evidence>
<dbReference type="SUPFAM" id="SSF55874">
    <property type="entry name" value="ATPase domain of HSP90 chaperone/DNA topoisomerase II/histidine kinase"/>
    <property type="match status" value="1"/>
</dbReference>
<feature type="modified residue" description="4-aspartylphosphate" evidence="4">
    <location>
        <position position="55"/>
    </location>
</feature>
<dbReference type="SMART" id="SM00448">
    <property type="entry name" value="REC"/>
    <property type="match status" value="1"/>
</dbReference>
<dbReference type="SUPFAM" id="SSF52172">
    <property type="entry name" value="CheY-like"/>
    <property type="match status" value="1"/>
</dbReference>
<dbReference type="PANTHER" id="PTHR43547">
    <property type="entry name" value="TWO-COMPONENT HISTIDINE KINASE"/>
    <property type="match status" value="1"/>
</dbReference>
<proteinExistence type="predicted"/>
<dbReference type="SMART" id="SM00387">
    <property type="entry name" value="HATPase_c"/>
    <property type="match status" value="1"/>
</dbReference>
<evidence type="ECO:0000256" key="5">
    <source>
        <dbReference type="SAM" id="Coils"/>
    </source>
</evidence>
<evidence type="ECO:0000256" key="3">
    <source>
        <dbReference type="ARBA" id="ARBA00022553"/>
    </source>
</evidence>
<dbReference type="Gene3D" id="3.40.50.2300">
    <property type="match status" value="1"/>
</dbReference>
<evidence type="ECO:0000313" key="9">
    <source>
        <dbReference type="Proteomes" id="UP001061361"/>
    </source>
</evidence>
<feature type="domain" description="Response regulatory" evidence="7">
    <location>
        <begin position="6"/>
        <end position="122"/>
    </location>
</feature>
<dbReference type="EC" id="2.7.13.3" evidence="2"/>
<dbReference type="Pfam" id="PF00072">
    <property type="entry name" value="Response_reg"/>
    <property type="match status" value="1"/>
</dbReference>
<dbReference type="PROSITE" id="PS50110">
    <property type="entry name" value="RESPONSE_REGULATORY"/>
    <property type="match status" value="1"/>
</dbReference>
<dbReference type="Pfam" id="PF02518">
    <property type="entry name" value="HATPase_c"/>
    <property type="match status" value="1"/>
</dbReference>
<dbReference type="InterPro" id="IPR036097">
    <property type="entry name" value="HisK_dim/P_sf"/>
</dbReference>
<organism evidence="8 9">
    <name type="scientific">Pseudodesulfovibrio portus</name>
    <dbReference type="NCBI Taxonomy" id="231439"/>
    <lineage>
        <taxon>Bacteria</taxon>
        <taxon>Pseudomonadati</taxon>
        <taxon>Thermodesulfobacteriota</taxon>
        <taxon>Desulfovibrionia</taxon>
        <taxon>Desulfovibrionales</taxon>
        <taxon>Desulfovibrionaceae</taxon>
    </lineage>
</organism>
<keyword evidence="5" id="KW-0175">Coiled coil</keyword>
<dbReference type="CDD" id="cd00082">
    <property type="entry name" value="HisKA"/>
    <property type="match status" value="1"/>
</dbReference>
<dbReference type="Gene3D" id="3.30.565.10">
    <property type="entry name" value="Histidine kinase-like ATPase, C-terminal domain"/>
    <property type="match status" value="1"/>
</dbReference>
<feature type="domain" description="Histidine kinase" evidence="6">
    <location>
        <begin position="166"/>
        <end position="391"/>
    </location>
</feature>
<name>A0ABN6S063_9BACT</name>
<dbReference type="PANTHER" id="PTHR43547:SF2">
    <property type="entry name" value="HYBRID SIGNAL TRANSDUCTION HISTIDINE KINASE C"/>
    <property type="match status" value="1"/>
</dbReference>
<keyword evidence="3 4" id="KW-0597">Phosphoprotein</keyword>
<dbReference type="Proteomes" id="UP001061361">
    <property type="component" value="Chromosome"/>
</dbReference>
<dbReference type="InterPro" id="IPR003661">
    <property type="entry name" value="HisK_dim/P_dom"/>
</dbReference>
<keyword evidence="8" id="KW-0418">Kinase</keyword>
<keyword evidence="8" id="KW-0808">Transferase</keyword>
<protein>
    <recommendedName>
        <fullName evidence="2">histidine kinase</fullName>
        <ecNumber evidence="2">2.7.13.3</ecNumber>
    </recommendedName>
</protein>
<dbReference type="PROSITE" id="PS50109">
    <property type="entry name" value="HIS_KIN"/>
    <property type="match status" value="1"/>
</dbReference>
<feature type="coiled-coil region" evidence="5">
    <location>
        <begin position="121"/>
        <end position="155"/>
    </location>
</feature>
<evidence type="ECO:0000259" key="6">
    <source>
        <dbReference type="PROSITE" id="PS50109"/>
    </source>
</evidence>
<dbReference type="InterPro" id="IPR036890">
    <property type="entry name" value="HATPase_C_sf"/>
</dbReference>
<dbReference type="InterPro" id="IPR011006">
    <property type="entry name" value="CheY-like_superfamily"/>
</dbReference>
<evidence type="ECO:0000256" key="4">
    <source>
        <dbReference type="PROSITE-ProRule" id="PRU00169"/>
    </source>
</evidence>
<dbReference type="InterPro" id="IPR001789">
    <property type="entry name" value="Sig_transdc_resp-reg_receiver"/>
</dbReference>
<keyword evidence="9" id="KW-1185">Reference proteome</keyword>
<evidence type="ECO:0000256" key="1">
    <source>
        <dbReference type="ARBA" id="ARBA00000085"/>
    </source>
</evidence>
<dbReference type="GO" id="GO:0016301">
    <property type="term" value="F:kinase activity"/>
    <property type="evidence" value="ECO:0007669"/>
    <property type="project" value="UniProtKB-KW"/>
</dbReference>
<dbReference type="InterPro" id="IPR005467">
    <property type="entry name" value="His_kinase_dom"/>
</dbReference>
<dbReference type="CDD" id="cd19920">
    <property type="entry name" value="REC_PA4781-like"/>
    <property type="match status" value="1"/>
</dbReference>
<gene>
    <name evidence="8" type="ORF">JCM14722_26030</name>
</gene>
<dbReference type="InterPro" id="IPR004358">
    <property type="entry name" value="Sig_transdc_His_kin-like_C"/>
</dbReference>
<dbReference type="RefSeq" id="WP_264981953.1">
    <property type="nucleotide sequence ID" value="NZ_AP026708.1"/>
</dbReference>